<dbReference type="EMBL" id="CM043798">
    <property type="protein sequence ID" value="KAI4813657.1"/>
    <property type="molecule type" value="Genomic_DNA"/>
</dbReference>
<name>A0ACB9WKI3_CHAAC</name>
<organism evidence="1 2">
    <name type="scientific">Chaenocephalus aceratus</name>
    <name type="common">Blackfin icefish</name>
    <name type="synonym">Chaenichthys aceratus</name>
    <dbReference type="NCBI Taxonomy" id="36190"/>
    <lineage>
        <taxon>Eukaryota</taxon>
        <taxon>Metazoa</taxon>
        <taxon>Chordata</taxon>
        <taxon>Craniata</taxon>
        <taxon>Vertebrata</taxon>
        <taxon>Euteleostomi</taxon>
        <taxon>Actinopterygii</taxon>
        <taxon>Neopterygii</taxon>
        <taxon>Teleostei</taxon>
        <taxon>Neoteleostei</taxon>
        <taxon>Acanthomorphata</taxon>
        <taxon>Eupercaria</taxon>
        <taxon>Perciformes</taxon>
        <taxon>Notothenioidei</taxon>
        <taxon>Channichthyidae</taxon>
        <taxon>Chaenocephalus</taxon>
    </lineage>
</organism>
<sequence length="73" mass="7391">MGHGPVGAPGSPWNDFPGHGANTEEKRFTGVACGQVISSPSLHLLHSSPLNPSLKLPPSLLVTPPPSAASSIS</sequence>
<feature type="non-terminal residue" evidence="1">
    <location>
        <position position="1"/>
    </location>
</feature>
<evidence type="ECO:0000313" key="1">
    <source>
        <dbReference type="EMBL" id="KAI4813657.1"/>
    </source>
</evidence>
<reference evidence="1" key="1">
    <citation type="submission" date="2022-05" db="EMBL/GenBank/DDBJ databases">
        <title>Chromosome-level genome of Chaenocephalus aceratus.</title>
        <authorList>
            <person name="Park H."/>
        </authorList>
    </citation>
    <scope>NUCLEOTIDE SEQUENCE</scope>
    <source>
        <strain evidence="1">KU_202001</strain>
    </source>
</reference>
<dbReference type="Proteomes" id="UP001057452">
    <property type="component" value="Chromosome 14"/>
</dbReference>
<feature type="non-terminal residue" evidence="1">
    <location>
        <position position="73"/>
    </location>
</feature>
<comment type="caution">
    <text evidence="1">The sequence shown here is derived from an EMBL/GenBank/DDBJ whole genome shotgun (WGS) entry which is preliminary data.</text>
</comment>
<accession>A0ACB9WKI3</accession>
<proteinExistence type="predicted"/>
<gene>
    <name evidence="1" type="ORF">KUCAC02_002891</name>
</gene>
<evidence type="ECO:0000313" key="2">
    <source>
        <dbReference type="Proteomes" id="UP001057452"/>
    </source>
</evidence>
<protein>
    <submittedName>
        <fullName evidence="1">Uncharacterized protein</fullName>
    </submittedName>
</protein>
<keyword evidence="2" id="KW-1185">Reference proteome</keyword>